<gene>
    <name evidence="1" type="ORF">FA13DRAFT_707436</name>
</gene>
<comment type="caution">
    <text evidence="1">The sequence shown here is derived from an EMBL/GenBank/DDBJ whole genome shotgun (WGS) entry which is preliminary data.</text>
</comment>
<keyword evidence="2" id="KW-1185">Reference proteome</keyword>
<accession>A0A4Y7TUC5</accession>
<protein>
    <submittedName>
        <fullName evidence="1">Uncharacterized protein</fullName>
    </submittedName>
</protein>
<dbReference type="Proteomes" id="UP000298030">
    <property type="component" value="Unassembled WGS sequence"/>
</dbReference>
<name>A0A4Y7TUC5_COPMI</name>
<evidence type="ECO:0000313" key="2">
    <source>
        <dbReference type="Proteomes" id="UP000298030"/>
    </source>
</evidence>
<evidence type="ECO:0000313" key="1">
    <source>
        <dbReference type="EMBL" id="TEB37776.1"/>
    </source>
</evidence>
<dbReference type="EMBL" id="QPFP01000003">
    <property type="protein sequence ID" value="TEB37776.1"/>
    <property type="molecule type" value="Genomic_DNA"/>
</dbReference>
<proteinExistence type="predicted"/>
<reference evidence="1 2" key="1">
    <citation type="journal article" date="2019" name="Nat. Ecol. Evol.">
        <title>Megaphylogeny resolves global patterns of mushroom evolution.</title>
        <authorList>
            <person name="Varga T."/>
            <person name="Krizsan K."/>
            <person name="Foldi C."/>
            <person name="Dima B."/>
            <person name="Sanchez-Garcia M."/>
            <person name="Sanchez-Ramirez S."/>
            <person name="Szollosi G.J."/>
            <person name="Szarkandi J.G."/>
            <person name="Papp V."/>
            <person name="Albert L."/>
            <person name="Andreopoulos W."/>
            <person name="Angelini C."/>
            <person name="Antonin V."/>
            <person name="Barry K.W."/>
            <person name="Bougher N.L."/>
            <person name="Buchanan P."/>
            <person name="Buyck B."/>
            <person name="Bense V."/>
            <person name="Catcheside P."/>
            <person name="Chovatia M."/>
            <person name="Cooper J."/>
            <person name="Damon W."/>
            <person name="Desjardin D."/>
            <person name="Finy P."/>
            <person name="Geml J."/>
            <person name="Haridas S."/>
            <person name="Hughes K."/>
            <person name="Justo A."/>
            <person name="Karasinski D."/>
            <person name="Kautmanova I."/>
            <person name="Kiss B."/>
            <person name="Kocsube S."/>
            <person name="Kotiranta H."/>
            <person name="LaButti K.M."/>
            <person name="Lechner B.E."/>
            <person name="Liimatainen K."/>
            <person name="Lipzen A."/>
            <person name="Lukacs Z."/>
            <person name="Mihaltcheva S."/>
            <person name="Morgado L.N."/>
            <person name="Niskanen T."/>
            <person name="Noordeloos M.E."/>
            <person name="Ohm R.A."/>
            <person name="Ortiz-Santana B."/>
            <person name="Ovrebo C."/>
            <person name="Racz N."/>
            <person name="Riley R."/>
            <person name="Savchenko A."/>
            <person name="Shiryaev A."/>
            <person name="Soop K."/>
            <person name="Spirin V."/>
            <person name="Szebenyi C."/>
            <person name="Tomsovsky M."/>
            <person name="Tulloss R.E."/>
            <person name="Uehling J."/>
            <person name="Grigoriev I.V."/>
            <person name="Vagvolgyi C."/>
            <person name="Papp T."/>
            <person name="Martin F.M."/>
            <person name="Miettinen O."/>
            <person name="Hibbett D.S."/>
            <person name="Nagy L.G."/>
        </authorList>
    </citation>
    <scope>NUCLEOTIDE SEQUENCE [LARGE SCALE GENOMIC DNA]</scope>
    <source>
        <strain evidence="1 2">FP101781</strain>
    </source>
</reference>
<organism evidence="1 2">
    <name type="scientific">Coprinellus micaceus</name>
    <name type="common">Glistening ink-cap mushroom</name>
    <name type="synonym">Coprinus micaceus</name>
    <dbReference type="NCBI Taxonomy" id="71717"/>
    <lineage>
        <taxon>Eukaryota</taxon>
        <taxon>Fungi</taxon>
        <taxon>Dikarya</taxon>
        <taxon>Basidiomycota</taxon>
        <taxon>Agaricomycotina</taxon>
        <taxon>Agaricomycetes</taxon>
        <taxon>Agaricomycetidae</taxon>
        <taxon>Agaricales</taxon>
        <taxon>Agaricineae</taxon>
        <taxon>Psathyrellaceae</taxon>
        <taxon>Coprinellus</taxon>
    </lineage>
</organism>
<dbReference type="AlphaFoldDB" id="A0A4Y7TUC5"/>
<sequence>MSTQTFECPCSKDAYVQHASFACFDADGFSPRTMDTTRAGLDTFNADRFATTDPQDLVAMGYAIEEGHSRLVNEVRSAIKARANETPWKTFRYAMAYGHVDIADAAAPYTVGRLPTKDQCIHDLPLVEQLAWYNYREQYLLLLDAAFTQPSPHKNAKRKLHDCGGWEPYAAAVLGGLPSTPLFTVMDEVGTNGAENVFSRSRWEIEIIPPGWDMECLTCRGRAEKWENAVNRRFRRLEMFSTILERLKSGTGNG</sequence>